<keyword evidence="1" id="KW-0805">Transcription regulation</keyword>
<evidence type="ECO:0000313" key="6">
    <source>
        <dbReference type="Proteomes" id="UP000465240"/>
    </source>
</evidence>
<dbReference type="InterPro" id="IPR001845">
    <property type="entry name" value="HTH_ArsR_DNA-bd_dom"/>
</dbReference>
<dbReference type="PROSITE" id="PS51118">
    <property type="entry name" value="HTH_HXLR"/>
    <property type="match status" value="1"/>
</dbReference>
<evidence type="ECO:0000313" key="5">
    <source>
        <dbReference type="EMBL" id="GFG76898.1"/>
    </source>
</evidence>
<organism evidence="5 6">
    <name type="scientific">Mycobacterium paragordonae</name>
    <dbReference type="NCBI Taxonomy" id="1389713"/>
    <lineage>
        <taxon>Bacteria</taxon>
        <taxon>Bacillati</taxon>
        <taxon>Actinomycetota</taxon>
        <taxon>Actinomycetes</taxon>
        <taxon>Mycobacteriales</taxon>
        <taxon>Mycobacteriaceae</taxon>
        <taxon>Mycobacterium</taxon>
    </lineage>
</organism>
<keyword evidence="2" id="KW-0238">DNA-binding</keyword>
<dbReference type="InterPro" id="IPR002577">
    <property type="entry name" value="HTH_HxlR"/>
</dbReference>
<dbReference type="SUPFAM" id="SSF46785">
    <property type="entry name" value="Winged helix' DNA-binding domain"/>
    <property type="match status" value="1"/>
</dbReference>
<dbReference type="InterPro" id="IPR036388">
    <property type="entry name" value="WH-like_DNA-bd_sf"/>
</dbReference>
<reference evidence="5 6" key="1">
    <citation type="journal article" date="2019" name="Emerg. Microbes Infect.">
        <title>Comprehensive subspecies identification of 175 nontuberculous mycobacteria species based on 7547 genomic profiles.</title>
        <authorList>
            <person name="Matsumoto Y."/>
            <person name="Kinjo T."/>
            <person name="Motooka D."/>
            <person name="Nabeya D."/>
            <person name="Jung N."/>
            <person name="Uechi K."/>
            <person name="Horii T."/>
            <person name="Iida T."/>
            <person name="Fujita J."/>
            <person name="Nakamura S."/>
        </authorList>
    </citation>
    <scope>NUCLEOTIDE SEQUENCE [LARGE SCALE GENOMIC DNA]</scope>
    <source>
        <strain evidence="5 6">JCM 18565</strain>
    </source>
</reference>
<keyword evidence="6" id="KW-1185">Reference proteome</keyword>
<dbReference type="SMART" id="SM00418">
    <property type="entry name" value="HTH_ARSR"/>
    <property type="match status" value="1"/>
</dbReference>
<evidence type="ECO:0000259" key="4">
    <source>
        <dbReference type="PROSITE" id="PS51118"/>
    </source>
</evidence>
<accession>A0ABQ1BXK3</accession>
<sequence>MLDNAIVSYVRCAMEFEKKLRDRNKWSVGDGCPMAKTLDLLSTKTTFLVLRECFYGTTRFEDFVERIGASAPAVSRAVKQLESAGIIERAPYQEPGRRVRDEYRLTPAGKDLLPVLLSLAQWGDKHLHGGRGPLRFVDPTSGRALGVRITDESGDIATESDDIEIRANPAFRRR</sequence>
<dbReference type="Proteomes" id="UP000465240">
    <property type="component" value="Unassembled WGS sequence"/>
</dbReference>
<protein>
    <submittedName>
        <fullName evidence="5">Transcriptional regulator</fullName>
    </submittedName>
</protein>
<dbReference type="CDD" id="cd00090">
    <property type="entry name" value="HTH_ARSR"/>
    <property type="match status" value="1"/>
</dbReference>
<dbReference type="Pfam" id="PF01638">
    <property type="entry name" value="HxlR"/>
    <property type="match status" value="1"/>
</dbReference>
<dbReference type="InterPro" id="IPR036390">
    <property type="entry name" value="WH_DNA-bd_sf"/>
</dbReference>
<evidence type="ECO:0000256" key="2">
    <source>
        <dbReference type="ARBA" id="ARBA00023125"/>
    </source>
</evidence>
<dbReference type="InterPro" id="IPR011991">
    <property type="entry name" value="ArsR-like_HTH"/>
</dbReference>
<dbReference type="PANTHER" id="PTHR33204">
    <property type="entry name" value="TRANSCRIPTIONAL REGULATOR, MARR FAMILY"/>
    <property type="match status" value="1"/>
</dbReference>
<dbReference type="Gene3D" id="1.10.10.10">
    <property type="entry name" value="Winged helix-like DNA-binding domain superfamily/Winged helix DNA-binding domain"/>
    <property type="match status" value="1"/>
</dbReference>
<feature type="domain" description="HTH hxlR-type" evidence="4">
    <location>
        <begin position="32"/>
        <end position="131"/>
    </location>
</feature>
<name>A0ABQ1BXK3_9MYCO</name>
<evidence type="ECO:0000256" key="3">
    <source>
        <dbReference type="ARBA" id="ARBA00023163"/>
    </source>
</evidence>
<gene>
    <name evidence="5" type="ORF">MPRG_01740</name>
</gene>
<dbReference type="PANTHER" id="PTHR33204:SF18">
    <property type="entry name" value="TRANSCRIPTIONAL REGULATORY PROTEIN"/>
    <property type="match status" value="1"/>
</dbReference>
<keyword evidence="3" id="KW-0804">Transcription</keyword>
<comment type="caution">
    <text evidence="5">The sequence shown here is derived from an EMBL/GenBank/DDBJ whole genome shotgun (WGS) entry which is preliminary data.</text>
</comment>
<proteinExistence type="predicted"/>
<dbReference type="EMBL" id="BLKX01000001">
    <property type="protein sequence ID" value="GFG76898.1"/>
    <property type="molecule type" value="Genomic_DNA"/>
</dbReference>
<evidence type="ECO:0000256" key="1">
    <source>
        <dbReference type="ARBA" id="ARBA00023015"/>
    </source>
</evidence>